<reference evidence="1" key="1">
    <citation type="submission" date="2020-08" db="EMBL/GenBank/DDBJ databases">
        <title>Plant Genome Project.</title>
        <authorList>
            <person name="Zhang R.-G."/>
        </authorList>
    </citation>
    <scope>NUCLEOTIDE SEQUENCE</scope>
    <source>
        <strain evidence="1">WSP0</strain>
        <tissue evidence="1">Leaf</tissue>
    </source>
</reference>
<organism evidence="1 2">
    <name type="scientific">Rhododendron griersonianum</name>
    <dbReference type="NCBI Taxonomy" id="479676"/>
    <lineage>
        <taxon>Eukaryota</taxon>
        <taxon>Viridiplantae</taxon>
        <taxon>Streptophyta</taxon>
        <taxon>Embryophyta</taxon>
        <taxon>Tracheophyta</taxon>
        <taxon>Spermatophyta</taxon>
        <taxon>Magnoliopsida</taxon>
        <taxon>eudicotyledons</taxon>
        <taxon>Gunneridae</taxon>
        <taxon>Pentapetalae</taxon>
        <taxon>asterids</taxon>
        <taxon>Ericales</taxon>
        <taxon>Ericaceae</taxon>
        <taxon>Ericoideae</taxon>
        <taxon>Rhodoreae</taxon>
        <taxon>Rhododendron</taxon>
    </lineage>
</organism>
<name>A0AAV6JMF1_9ERIC</name>
<dbReference type="AlphaFoldDB" id="A0AAV6JMF1"/>
<sequence length="154" mass="17256">MIVTWLRPVMFPNLGREALSEVLHARAQSIIADDGASFSSKEQLVSAIEKFEGELARTMVEMDGKLKFQGSEAESWLEKLKVGFLRYGIGHTVSRGLFVFRTTIADLVSGTWKMNRVENAFVVVAVNETEMKTVCWDFMINWDCLGCTIDKGGL</sequence>
<evidence type="ECO:0000313" key="2">
    <source>
        <dbReference type="Proteomes" id="UP000823749"/>
    </source>
</evidence>
<dbReference type="Proteomes" id="UP000823749">
    <property type="component" value="Chromosome 7"/>
</dbReference>
<proteinExistence type="predicted"/>
<comment type="caution">
    <text evidence="1">The sequence shown here is derived from an EMBL/GenBank/DDBJ whole genome shotgun (WGS) entry which is preliminary data.</text>
</comment>
<keyword evidence="2" id="KW-1185">Reference proteome</keyword>
<protein>
    <submittedName>
        <fullName evidence="1">Uncharacterized protein</fullName>
    </submittedName>
</protein>
<dbReference type="EMBL" id="JACTNZ010000007">
    <property type="protein sequence ID" value="KAG5540395.1"/>
    <property type="molecule type" value="Genomic_DNA"/>
</dbReference>
<accession>A0AAV6JMF1</accession>
<gene>
    <name evidence="1" type="ORF">RHGRI_020573</name>
</gene>
<evidence type="ECO:0000313" key="1">
    <source>
        <dbReference type="EMBL" id="KAG5540395.1"/>
    </source>
</evidence>